<evidence type="ECO:0000256" key="4">
    <source>
        <dbReference type="SAM" id="Phobius"/>
    </source>
</evidence>
<keyword evidence="4" id="KW-0472">Membrane</keyword>
<dbReference type="SMART" id="SM00283">
    <property type="entry name" value="MA"/>
    <property type="match status" value="1"/>
</dbReference>
<keyword evidence="7" id="KW-1185">Reference proteome</keyword>
<keyword evidence="1 3" id="KW-0807">Transducer</keyword>
<dbReference type="Pfam" id="PF05227">
    <property type="entry name" value="CHASE3"/>
    <property type="match status" value="1"/>
</dbReference>
<dbReference type="InterPro" id="IPR004089">
    <property type="entry name" value="MCPsignal_dom"/>
</dbReference>
<dbReference type="PANTHER" id="PTHR32089">
    <property type="entry name" value="METHYL-ACCEPTING CHEMOTAXIS PROTEIN MCPB"/>
    <property type="match status" value="1"/>
</dbReference>
<keyword evidence="4" id="KW-0812">Transmembrane</keyword>
<evidence type="ECO:0000313" key="7">
    <source>
        <dbReference type="Proteomes" id="UP000543030"/>
    </source>
</evidence>
<dbReference type="GO" id="GO:0004888">
    <property type="term" value="F:transmembrane signaling receptor activity"/>
    <property type="evidence" value="ECO:0007669"/>
    <property type="project" value="InterPro"/>
</dbReference>
<proteinExistence type="inferred from homology"/>
<dbReference type="InterPro" id="IPR007891">
    <property type="entry name" value="CHASE3"/>
</dbReference>
<name>A0A840RBL7_9NEIS</name>
<dbReference type="Gene3D" id="1.10.287.950">
    <property type="entry name" value="Methyl-accepting chemotaxis protein"/>
    <property type="match status" value="1"/>
</dbReference>
<dbReference type="PROSITE" id="PS50111">
    <property type="entry name" value="CHEMOTAXIS_TRANSDUC_2"/>
    <property type="match status" value="1"/>
</dbReference>
<dbReference type="PANTHER" id="PTHR32089:SF112">
    <property type="entry name" value="LYSOZYME-LIKE PROTEIN-RELATED"/>
    <property type="match status" value="1"/>
</dbReference>
<protein>
    <submittedName>
        <fullName evidence="6">Methyl-accepting chemotaxis protein</fullName>
    </submittedName>
</protein>
<feature type="transmembrane region" description="Helical" evidence="4">
    <location>
        <begin position="187"/>
        <end position="206"/>
    </location>
</feature>
<keyword evidence="4" id="KW-1133">Transmembrane helix</keyword>
<reference evidence="6 7" key="1">
    <citation type="submission" date="2020-08" db="EMBL/GenBank/DDBJ databases">
        <title>Genomic Encyclopedia of Type Strains, Phase IV (KMG-IV): sequencing the most valuable type-strain genomes for metagenomic binning, comparative biology and taxonomic classification.</title>
        <authorList>
            <person name="Goeker M."/>
        </authorList>
    </citation>
    <scope>NUCLEOTIDE SEQUENCE [LARGE SCALE GENOMIC DNA]</scope>
    <source>
        <strain evidence="6 7">DSM 18233</strain>
    </source>
</reference>
<sequence>MNANWTFGRKIAASFVISSVLLIAIGVIAFQSIDQLIDASYRVTHTHQVLEKAASLLGAMKDAETGQRGYIITGNESYLEPYQGALLEAPRLLKDLRNLTSDNDQEQKRIDLAEPLVTAKLAELKHTIDLRRAGRGDEALALIGAGTGKKYMDDLRVIVHDMDDTERGLLKQRAVESEMTSIRAKNVILYGTLVSLAFVIAVGVLLTRALNQQVGTAVGHVQSSSAELQAAANQQASGAKEQVNAMTEITTTISELVATSRQIAESAQRVAHIAEQTALAAQNGDGTVEKGQDAIAAIRRQVDLVVNHMLDLGRKSQEIGAVLDIVAELAEQTNILAINATIEASGAGEAGRRFAVVADEIRKLADRVAVSTKSIRSQIDEVRGAVNTTVMATESGAKAVEAGARQFNEVAASFRQITHLVATTTDAAREIELSTKQQASAAEQVRIAVTDVAQATRETEASTSQTLQTASQLAGLSQDLRRLIQPLSA</sequence>
<dbReference type="RefSeq" id="WP_184099020.1">
    <property type="nucleotide sequence ID" value="NZ_JACHHN010000002.1"/>
</dbReference>
<evidence type="ECO:0000256" key="1">
    <source>
        <dbReference type="ARBA" id="ARBA00023224"/>
    </source>
</evidence>
<dbReference type="AlphaFoldDB" id="A0A840RBL7"/>
<accession>A0A840RBL7</accession>
<dbReference type="PRINTS" id="PR00260">
    <property type="entry name" value="CHEMTRNSDUCR"/>
</dbReference>
<dbReference type="Pfam" id="PF00015">
    <property type="entry name" value="MCPsignal"/>
    <property type="match status" value="1"/>
</dbReference>
<feature type="transmembrane region" description="Helical" evidence="4">
    <location>
        <begin position="12"/>
        <end position="33"/>
    </location>
</feature>
<dbReference type="EMBL" id="JACHHN010000002">
    <property type="protein sequence ID" value="MBB5190745.1"/>
    <property type="molecule type" value="Genomic_DNA"/>
</dbReference>
<organism evidence="6 7">
    <name type="scientific">Silvimonas terrae</name>
    <dbReference type="NCBI Taxonomy" id="300266"/>
    <lineage>
        <taxon>Bacteria</taxon>
        <taxon>Pseudomonadati</taxon>
        <taxon>Pseudomonadota</taxon>
        <taxon>Betaproteobacteria</taxon>
        <taxon>Neisseriales</taxon>
        <taxon>Chitinibacteraceae</taxon>
        <taxon>Silvimonas</taxon>
    </lineage>
</organism>
<evidence type="ECO:0000259" key="5">
    <source>
        <dbReference type="PROSITE" id="PS50111"/>
    </source>
</evidence>
<dbReference type="Proteomes" id="UP000543030">
    <property type="component" value="Unassembled WGS sequence"/>
</dbReference>
<feature type="domain" description="Methyl-accepting transducer" evidence="5">
    <location>
        <begin position="217"/>
        <end position="453"/>
    </location>
</feature>
<dbReference type="CDD" id="cd19410">
    <property type="entry name" value="HK9-like_sensor"/>
    <property type="match status" value="1"/>
</dbReference>
<dbReference type="GO" id="GO:0006935">
    <property type="term" value="P:chemotaxis"/>
    <property type="evidence" value="ECO:0007669"/>
    <property type="project" value="InterPro"/>
</dbReference>
<dbReference type="SUPFAM" id="SSF58104">
    <property type="entry name" value="Methyl-accepting chemotaxis protein (MCP) signaling domain"/>
    <property type="match status" value="1"/>
</dbReference>
<evidence type="ECO:0000313" key="6">
    <source>
        <dbReference type="EMBL" id="MBB5190745.1"/>
    </source>
</evidence>
<dbReference type="InterPro" id="IPR004090">
    <property type="entry name" value="Chemotax_Me-accpt_rcpt"/>
</dbReference>
<comment type="similarity">
    <text evidence="2">Belongs to the methyl-accepting chemotaxis (MCP) protein family.</text>
</comment>
<evidence type="ECO:0000256" key="2">
    <source>
        <dbReference type="ARBA" id="ARBA00029447"/>
    </source>
</evidence>
<dbReference type="GO" id="GO:0007165">
    <property type="term" value="P:signal transduction"/>
    <property type="evidence" value="ECO:0007669"/>
    <property type="project" value="UniProtKB-KW"/>
</dbReference>
<comment type="caution">
    <text evidence="6">The sequence shown here is derived from an EMBL/GenBank/DDBJ whole genome shotgun (WGS) entry which is preliminary data.</text>
</comment>
<dbReference type="GO" id="GO:0016020">
    <property type="term" value="C:membrane"/>
    <property type="evidence" value="ECO:0007669"/>
    <property type="project" value="InterPro"/>
</dbReference>
<evidence type="ECO:0000256" key="3">
    <source>
        <dbReference type="PROSITE-ProRule" id="PRU00284"/>
    </source>
</evidence>
<gene>
    <name evidence="6" type="ORF">HNQ50_001467</name>
</gene>